<comment type="caution">
    <text evidence="2">The sequence shown here is derived from an EMBL/GenBank/DDBJ whole genome shotgun (WGS) entry which is preliminary data.</text>
</comment>
<dbReference type="EMBL" id="JAERRB010000001">
    <property type="protein sequence ID" value="MBL0739946.1"/>
    <property type="molecule type" value="Genomic_DNA"/>
</dbReference>
<protein>
    <submittedName>
        <fullName evidence="2">Uncharacterized protein</fullName>
    </submittedName>
</protein>
<name>A0ABS1KKG1_9BACT</name>
<organism evidence="2 3">
    <name type="scientific">Chryseolinea lacunae</name>
    <dbReference type="NCBI Taxonomy" id="2801331"/>
    <lineage>
        <taxon>Bacteria</taxon>
        <taxon>Pseudomonadati</taxon>
        <taxon>Bacteroidota</taxon>
        <taxon>Cytophagia</taxon>
        <taxon>Cytophagales</taxon>
        <taxon>Fulvivirgaceae</taxon>
        <taxon>Chryseolinea</taxon>
    </lineage>
</organism>
<reference evidence="2 3" key="1">
    <citation type="submission" date="2021-01" db="EMBL/GenBank/DDBJ databases">
        <title>Chryseolinea sp. Jin1 Genome sequencing and assembly.</title>
        <authorList>
            <person name="Kim I."/>
        </authorList>
    </citation>
    <scope>NUCLEOTIDE SEQUENCE [LARGE SCALE GENOMIC DNA]</scope>
    <source>
        <strain evidence="2 3">Jin1</strain>
    </source>
</reference>
<dbReference type="Proteomes" id="UP000613030">
    <property type="component" value="Unassembled WGS sequence"/>
</dbReference>
<evidence type="ECO:0000313" key="2">
    <source>
        <dbReference type="EMBL" id="MBL0739946.1"/>
    </source>
</evidence>
<sequence>MAIHSDVKKHTIESLKEDLVAVEYCIKFEKSDEADWGSFGIGCLGSPAFILLCSMIDSMGAYFHNTSAMIRVDGEERKIQTVADHFLILNHDKLFKFKISAKIIYEFYTKYRSPATHDNTLPLNRFLDIGNENDDIFVVDVNGELDLVRLRPLFVAVKFAVNEFSHYLKNGNWSDEHWLTNDLNNVRGKKTAPSQSSPSASGSANVPPTII</sequence>
<feature type="region of interest" description="Disordered" evidence="1">
    <location>
        <begin position="186"/>
        <end position="211"/>
    </location>
</feature>
<evidence type="ECO:0000313" key="3">
    <source>
        <dbReference type="Proteomes" id="UP000613030"/>
    </source>
</evidence>
<dbReference type="RefSeq" id="WP_202006907.1">
    <property type="nucleotide sequence ID" value="NZ_JAERRB010000001.1"/>
</dbReference>
<accession>A0ABS1KKG1</accession>
<keyword evidence="3" id="KW-1185">Reference proteome</keyword>
<gene>
    <name evidence="2" type="ORF">JI741_01890</name>
</gene>
<feature type="compositionally biased region" description="Low complexity" evidence="1">
    <location>
        <begin position="192"/>
        <end position="211"/>
    </location>
</feature>
<evidence type="ECO:0000256" key="1">
    <source>
        <dbReference type="SAM" id="MobiDB-lite"/>
    </source>
</evidence>
<proteinExistence type="predicted"/>